<accession>A0AAN6SEM0</accession>
<dbReference type="SUPFAM" id="SSF48208">
    <property type="entry name" value="Six-hairpin glycosidases"/>
    <property type="match status" value="1"/>
</dbReference>
<evidence type="ECO:0000313" key="3">
    <source>
        <dbReference type="EMBL" id="KAK3950825.1"/>
    </source>
</evidence>
<feature type="compositionally biased region" description="Polar residues" evidence="1">
    <location>
        <begin position="35"/>
        <end position="51"/>
    </location>
</feature>
<keyword evidence="4" id="KW-1185">Reference proteome</keyword>
<gene>
    <name evidence="3" type="ORF">QBC32DRAFT_371647</name>
</gene>
<feature type="region of interest" description="Disordered" evidence="1">
    <location>
        <begin position="32"/>
        <end position="51"/>
    </location>
</feature>
<protein>
    <submittedName>
        <fullName evidence="3">Six-hairpin glycosidase-like protein</fullName>
    </submittedName>
</protein>
<dbReference type="Proteomes" id="UP001303222">
    <property type="component" value="Unassembled WGS sequence"/>
</dbReference>
<keyword evidence="3" id="KW-0378">Hydrolase</keyword>
<dbReference type="InterPro" id="IPR008928">
    <property type="entry name" value="6-hairpin_glycosidase_sf"/>
</dbReference>
<dbReference type="EMBL" id="MU859165">
    <property type="protein sequence ID" value="KAK3950825.1"/>
    <property type="molecule type" value="Genomic_DNA"/>
</dbReference>
<evidence type="ECO:0000256" key="1">
    <source>
        <dbReference type="SAM" id="MobiDB-lite"/>
    </source>
</evidence>
<dbReference type="InterPro" id="IPR012341">
    <property type="entry name" value="6hp_glycosidase-like_sf"/>
</dbReference>
<dbReference type="GO" id="GO:0016798">
    <property type="term" value="F:hydrolase activity, acting on glycosyl bonds"/>
    <property type="evidence" value="ECO:0007669"/>
    <property type="project" value="UniProtKB-KW"/>
</dbReference>
<dbReference type="AlphaFoldDB" id="A0AAN6SEM0"/>
<evidence type="ECO:0000256" key="2">
    <source>
        <dbReference type="SAM" id="SignalP"/>
    </source>
</evidence>
<sequence>MRHLTYLILLLPCLAEAKISARRRQKVVQAYNPRRNASSDSTPLRVPTTPNQTSIDDFTGLQWWTHDRLVSYTQHNPVQNDISQWLIQNPQRINLGNIGFTFPDRVLRSSFVYKGVPVSVKTAVDPDSDTVLMEVDSRLLQPRSPGGDGGLGLFFDFPFSDRNKCDAPFLGVWNATDKHMTVLQRQTSPYSAVIQHSFGQTTYFLTLKWEGGEGKVTGPAEGTHRRLRLTATFSPEPLELDATTNASISTTMTASFTRLPARTQIWWNTYWITGAFVNLPRVIRSKSSSSPTSTNITTSATELQRRILLSLYLLAVNHASSLPPQESGLVNNGYRDIRETRWGKMTDPTGRSAPGEINSLLIWQQPHPMFFAETEWRGFPNGITLEKWDEVITATGDFMASYAWFNELTGYYDLRPPMYPVSENTNPNNTINPTFELAYWRFGLDVACRWRQRQNKTAPESWTRVRDNLAPLPVVDVTYAIYEGIPDMWTDNKTTNDHPAMAGIYGLLPPLASGPSLDMGVLKKMAENIKRYWALEESYGWDFSMLAMNALRLGDAKQAVEYLLHPIFQFDDAGYPVGGSRVPTPYFPNSASLLLAVAMMAGGWDGNEGKRFPEGWEGVEVDGFVPAM</sequence>
<feature type="signal peptide" evidence="2">
    <location>
        <begin position="1"/>
        <end position="17"/>
    </location>
</feature>
<evidence type="ECO:0000313" key="4">
    <source>
        <dbReference type="Proteomes" id="UP001303222"/>
    </source>
</evidence>
<keyword evidence="2" id="KW-0732">Signal</keyword>
<reference evidence="3" key="1">
    <citation type="journal article" date="2023" name="Mol. Phylogenet. Evol.">
        <title>Genome-scale phylogeny and comparative genomics of the fungal order Sordariales.</title>
        <authorList>
            <person name="Hensen N."/>
            <person name="Bonometti L."/>
            <person name="Westerberg I."/>
            <person name="Brannstrom I.O."/>
            <person name="Guillou S."/>
            <person name="Cros-Aarteil S."/>
            <person name="Calhoun S."/>
            <person name="Haridas S."/>
            <person name="Kuo A."/>
            <person name="Mondo S."/>
            <person name="Pangilinan J."/>
            <person name="Riley R."/>
            <person name="LaButti K."/>
            <person name="Andreopoulos B."/>
            <person name="Lipzen A."/>
            <person name="Chen C."/>
            <person name="Yan M."/>
            <person name="Daum C."/>
            <person name="Ng V."/>
            <person name="Clum A."/>
            <person name="Steindorff A."/>
            <person name="Ohm R.A."/>
            <person name="Martin F."/>
            <person name="Silar P."/>
            <person name="Natvig D.O."/>
            <person name="Lalanne C."/>
            <person name="Gautier V."/>
            <person name="Ament-Velasquez S.L."/>
            <person name="Kruys A."/>
            <person name="Hutchinson M.I."/>
            <person name="Powell A.J."/>
            <person name="Barry K."/>
            <person name="Miller A.N."/>
            <person name="Grigoriev I.V."/>
            <person name="Debuchy R."/>
            <person name="Gladieux P."/>
            <person name="Hiltunen Thoren M."/>
            <person name="Johannesson H."/>
        </authorList>
    </citation>
    <scope>NUCLEOTIDE SEQUENCE</scope>
    <source>
        <strain evidence="3">CBS 626.80</strain>
    </source>
</reference>
<comment type="caution">
    <text evidence="3">The sequence shown here is derived from an EMBL/GenBank/DDBJ whole genome shotgun (WGS) entry which is preliminary data.</text>
</comment>
<name>A0AAN6SEM0_9PEZI</name>
<organism evidence="3 4">
    <name type="scientific">Pseudoneurospora amorphoporcata</name>
    <dbReference type="NCBI Taxonomy" id="241081"/>
    <lineage>
        <taxon>Eukaryota</taxon>
        <taxon>Fungi</taxon>
        <taxon>Dikarya</taxon>
        <taxon>Ascomycota</taxon>
        <taxon>Pezizomycotina</taxon>
        <taxon>Sordariomycetes</taxon>
        <taxon>Sordariomycetidae</taxon>
        <taxon>Sordariales</taxon>
        <taxon>Sordariaceae</taxon>
        <taxon>Pseudoneurospora</taxon>
    </lineage>
</organism>
<dbReference type="GO" id="GO:0005975">
    <property type="term" value="P:carbohydrate metabolic process"/>
    <property type="evidence" value="ECO:0007669"/>
    <property type="project" value="InterPro"/>
</dbReference>
<reference evidence="3" key="2">
    <citation type="submission" date="2023-06" db="EMBL/GenBank/DDBJ databases">
        <authorList>
            <consortium name="Lawrence Berkeley National Laboratory"/>
            <person name="Mondo S.J."/>
            <person name="Hensen N."/>
            <person name="Bonometti L."/>
            <person name="Westerberg I."/>
            <person name="Brannstrom I.O."/>
            <person name="Guillou S."/>
            <person name="Cros-Aarteil S."/>
            <person name="Calhoun S."/>
            <person name="Haridas S."/>
            <person name="Kuo A."/>
            <person name="Pangilinan J."/>
            <person name="Riley R."/>
            <person name="Labutti K."/>
            <person name="Andreopoulos B."/>
            <person name="Lipzen A."/>
            <person name="Chen C."/>
            <person name="Yanf M."/>
            <person name="Daum C."/>
            <person name="Ng V."/>
            <person name="Clum A."/>
            <person name="Steindorff A."/>
            <person name="Ohm R."/>
            <person name="Martin F."/>
            <person name="Silar P."/>
            <person name="Natvig D."/>
            <person name="Lalanne C."/>
            <person name="Gautier V."/>
            <person name="Ament-Velasquez S.L."/>
            <person name="Kruys A."/>
            <person name="Hutchinson M.I."/>
            <person name="Powell A.J."/>
            <person name="Barry K."/>
            <person name="Miller A.N."/>
            <person name="Grigoriev I.V."/>
            <person name="Debuchy R."/>
            <person name="Gladieux P."/>
            <person name="Thoren M.H."/>
            <person name="Johannesson H."/>
        </authorList>
    </citation>
    <scope>NUCLEOTIDE SEQUENCE</scope>
    <source>
        <strain evidence="3">CBS 626.80</strain>
    </source>
</reference>
<dbReference type="Gene3D" id="1.50.10.10">
    <property type="match status" value="1"/>
</dbReference>
<proteinExistence type="predicted"/>
<feature type="chain" id="PRO_5042904905" evidence="2">
    <location>
        <begin position="18"/>
        <end position="628"/>
    </location>
</feature>
<keyword evidence="3" id="KW-0326">Glycosidase</keyword>